<evidence type="ECO:0000313" key="3">
    <source>
        <dbReference type="Proteomes" id="UP000663827"/>
    </source>
</evidence>
<name>A0A8H3I0N8_9AGAM</name>
<evidence type="ECO:0000313" key="2">
    <source>
        <dbReference type="EMBL" id="CAE7146026.1"/>
    </source>
</evidence>
<dbReference type="AlphaFoldDB" id="A0A8H3I0N8"/>
<gene>
    <name evidence="2" type="ORF">RDB_LOCUS81546</name>
</gene>
<keyword evidence="1" id="KW-0175">Coiled coil</keyword>
<organism evidence="2 3">
    <name type="scientific">Rhizoctonia solani</name>
    <dbReference type="NCBI Taxonomy" id="456999"/>
    <lineage>
        <taxon>Eukaryota</taxon>
        <taxon>Fungi</taxon>
        <taxon>Dikarya</taxon>
        <taxon>Basidiomycota</taxon>
        <taxon>Agaricomycotina</taxon>
        <taxon>Agaricomycetes</taxon>
        <taxon>Cantharellales</taxon>
        <taxon>Ceratobasidiaceae</taxon>
        <taxon>Rhizoctonia</taxon>
    </lineage>
</organism>
<sequence>MPRKPLCHCNLIPVSAVIEGERVLVCRHLLQGAQYRANPHHAPCGFKVNDDAAPEFHPSQRMVMLYHRREAFKALDPPEGSDPLDLYRPKNEVARNDKMQAAEDVMDVDGPSIEGEGPFTLPEQRLPTDAGVWQRKCMMLERRLRDSEDERRRLKQELVELKEQNERDRRALEEQCQAQVRAKEEDANDWKRKFESVRTELRNLRRSAYTHVIASKASRTSGRD</sequence>
<reference evidence="2" key="1">
    <citation type="submission" date="2021-01" db="EMBL/GenBank/DDBJ databases">
        <authorList>
            <person name="Kaushik A."/>
        </authorList>
    </citation>
    <scope>NUCLEOTIDE SEQUENCE</scope>
    <source>
        <strain evidence="2">AG5</strain>
    </source>
</reference>
<feature type="coiled-coil region" evidence="1">
    <location>
        <begin position="137"/>
        <end position="207"/>
    </location>
</feature>
<accession>A0A8H3I0N8</accession>
<protein>
    <submittedName>
        <fullName evidence="2">Uncharacterized protein</fullName>
    </submittedName>
</protein>
<dbReference type="Proteomes" id="UP000663827">
    <property type="component" value="Unassembled WGS sequence"/>
</dbReference>
<evidence type="ECO:0000256" key="1">
    <source>
        <dbReference type="SAM" id="Coils"/>
    </source>
</evidence>
<comment type="caution">
    <text evidence="2">The sequence shown here is derived from an EMBL/GenBank/DDBJ whole genome shotgun (WGS) entry which is preliminary data.</text>
</comment>
<proteinExistence type="predicted"/>
<dbReference type="EMBL" id="CAJNJQ010001667">
    <property type="protein sequence ID" value="CAE7146026.1"/>
    <property type="molecule type" value="Genomic_DNA"/>
</dbReference>